<dbReference type="EMBL" id="JBCGDC010000024">
    <property type="protein sequence ID" value="MFB6393675.1"/>
    <property type="molecule type" value="Genomic_DNA"/>
</dbReference>
<keyword evidence="2" id="KW-1185">Reference proteome</keyword>
<gene>
    <name evidence="1" type="ORF">AAFH96_11215</name>
</gene>
<reference evidence="1 2" key="1">
    <citation type="submission" date="2024-04" db="EMBL/GenBank/DDBJ databases">
        <title>Polymorphospora sp. isolated from Baiyangdian Lake in Xiong'an New Area.</title>
        <authorList>
            <person name="Zhang X."/>
            <person name="Liu J."/>
        </authorList>
    </citation>
    <scope>NUCLEOTIDE SEQUENCE [LARGE SCALE GENOMIC DNA]</scope>
    <source>
        <strain evidence="1 2">2-325</strain>
    </source>
</reference>
<evidence type="ECO:0000313" key="1">
    <source>
        <dbReference type="EMBL" id="MFB6393675.1"/>
    </source>
</evidence>
<evidence type="ECO:0000313" key="2">
    <source>
        <dbReference type="Proteomes" id="UP001582793"/>
    </source>
</evidence>
<organism evidence="1 2">
    <name type="scientific">Polymorphospora lycopeni</name>
    <dbReference type="NCBI Taxonomy" id="3140240"/>
    <lineage>
        <taxon>Bacteria</taxon>
        <taxon>Bacillati</taxon>
        <taxon>Actinomycetota</taxon>
        <taxon>Actinomycetes</taxon>
        <taxon>Micromonosporales</taxon>
        <taxon>Micromonosporaceae</taxon>
        <taxon>Polymorphospora</taxon>
    </lineage>
</organism>
<accession>A0ABV5CP34</accession>
<dbReference type="RefSeq" id="WP_364221565.1">
    <property type="nucleotide sequence ID" value="NZ_JBCGDC010000024.1"/>
</dbReference>
<sequence>MPPATPDEVIATLLPPALELTTAYVTSGDDPALYWETLHRVVGESLTGAEPGRAVAELLVGLSALAGLLLDQLAEAGDRDRARILAELHRTYLAR</sequence>
<comment type="caution">
    <text evidence="1">The sequence shown here is derived from an EMBL/GenBank/DDBJ whole genome shotgun (WGS) entry which is preliminary data.</text>
</comment>
<name>A0ABV5CP34_9ACTN</name>
<dbReference type="Proteomes" id="UP001582793">
    <property type="component" value="Unassembled WGS sequence"/>
</dbReference>
<protein>
    <submittedName>
        <fullName evidence="1">Uncharacterized protein</fullName>
    </submittedName>
</protein>
<proteinExistence type="predicted"/>